<sequence length="455" mass="48987">MAIVIGVVTHAAHGELFREAASTLRGVDLEWVSYDHEENVRDKVAEFLSTTRLDGFLAGPVPYTASRELLPPGLPVGVIRPSALDLTMALYRAQQQGWGGSPVSIDTFPAEAVDAVVAALELDPDQIASLPYAPTQSVEDIVEFHRTAYRRFGDRGYVISVRAAAREQLADDAIGIMSGMPVPATIRTELHELALRIESDRASAQRFAAGVFLISQSADEERARIGLMNLLLNTPEFAGAWIEDRGRRGVVVFAHKALFERVTRNWVAVPALAEAGTALGAQVSAGFGVGVSARNCVLLAEQAAARAEQENEPCAYLIEDSGVIIGPMGPVTTNDRDALSFSYREHGEHVEQLAKSVGLSAATVSRLAALDHELEGRAISPGELADRLGITDQSGRRLIRTLDAGGLVSDEGTAQHHPKGRPTRLYRLRISQELLVSRGQRGLALPAPRHAPRAT</sequence>
<evidence type="ECO:0000313" key="1">
    <source>
        <dbReference type="EMBL" id="GAA1691042.1"/>
    </source>
</evidence>
<dbReference type="Gene3D" id="1.10.10.10">
    <property type="entry name" value="Winged helix-like DNA-binding domain superfamily/Winged helix DNA-binding domain"/>
    <property type="match status" value="1"/>
</dbReference>
<organism evidence="1 2">
    <name type="scientific">Kribbella yunnanensis</name>
    <dbReference type="NCBI Taxonomy" id="190194"/>
    <lineage>
        <taxon>Bacteria</taxon>
        <taxon>Bacillati</taxon>
        <taxon>Actinomycetota</taxon>
        <taxon>Actinomycetes</taxon>
        <taxon>Propionibacteriales</taxon>
        <taxon>Kribbellaceae</taxon>
        <taxon>Kribbella</taxon>
    </lineage>
</organism>
<dbReference type="RefSeq" id="WP_344153975.1">
    <property type="nucleotide sequence ID" value="NZ_BAAANF010000015.1"/>
</dbReference>
<name>A0ABN2HP32_9ACTN</name>
<evidence type="ECO:0000313" key="2">
    <source>
        <dbReference type="Proteomes" id="UP001500280"/>
    </source>
</evidence>
<gene>
    <name evidence="1" type="ORF">GCM10009745_40410</name>
</gene>
<accession>A0ABN2HP32</accession>
<dbReference type="InterPro" id="IPR036390">
    <property type="entry name" value="WH_DNA-bd_sf"/>
</dbReference>
<dbReference type="EMBL" id="BAAANF010000015">
    <property type="protein sequence ID" value="GAA1691042.1"/>
    <property type="molecule type" value="Genomic_DNA"/>
</dbReference>
<comment type="caution">
    <text evidence="1">The sequence shown here is derived from an EMBL/GenBank/DDBJ whole genome shotgun (WGS) entry which is preliminary data.</text>
</comment>
<proteinExistence type="predicted"/>
<dbReference type="SUPFAM" id="SSF46785">
    <property type="entry name" value="Winged helix' DNA-binding domain"/>
    <property type="match status" value="1"/>
</dbReference>
<dbReference type="InterPro" id="IPR036388">
    <property type="entry name" value="WH-like_DNA-bd_sf"/>
</dbReference>
<reference evidence="1 2" key="1">
    <citation type="journal article" date="2019" name="Int. J. Syst. Evol. Microbiol.">
        <title>The Global Catalogue of Microorganisms (GCM) 10K type strain sequencing project: providing services to taxonomists for standard genome sequencing and annotation.</title>
        <authorList>
            <consortium name="The Broad Institute Genomics Platform"/>
            <consortium name="The Broad Institute Genome Sequencing Center for Infectious Disease"/>
            <person name="Wu L."/>
            <person name="Ma J."/>
        </authorList>
    </citation>
    <scope>NUCLEOTIDE SEQUENCE [LARGE SCALE GENOMIC DNA]</scope>
    <source>
        <strain evidence="1 2">JCM 14307</strain>
    </source>
</reference>
<keyword evidence="2" id="KW-1185">Reference proteome</keyword>
<dbReference type="Proteomes" id="UP001500280">
    <property type="component" value="Unassembled WGS sequence"/>
</dbReference>
<evidence type="ECO:0008006" key="3">
    <source>
        <dbReference type="Google" id="ProtNLM"/>
    </source>
</evidence>
<protein>
    <recommendedName>
        <fullName evidence="3">Transcriptional regulator</fullName>
    </recommendedName>
</protein>